<keyword evidence="3" id="KW-1185">Reference proteome</keyword>
<dbReference type="SUPFAM" id="SSF48726">
    <property type="entry name" value="Immunoglobulin"/>
    <property type="match status" value="1"/>
</dbReference>
<gene>
    <name evidence="2" type="ORF">PV327_010252</name>
</gene>
<reference evidence="2" key="1">
    <citation type="journal article" date="2023" name="bioRxiv">
        <title>Scaffold-level genome assemblies of two parasitoid biocontrol wasps reveal the parthenogenesis mechanism and an associated novel virus.</title>
        <authorList>
            <person name="Inwood S."/>
            <person name="Skelly J."/>
            <person name="Guhlin J."/>
            <person name="Harrop T."/>
            <person name="Goldson S."/>
            <person name="Dearden P."/>
        </authorList>
    </citation>
    <scope>NUCLEOTIDE SEQUENCE</scope>
    <source>
        <strain evidence="2">Lincoln</strain>
        <tissue evidence="2">Whole body</tissue>
    </source>
</reference>
<dbReference type="InterPro" id="IPR036179">
    <property type="entry name" value="Ig-like_dom_sf"/>
</dbReference>
<dbReference type="Gene3D" id="2.60.40.10">
    <property type="entry name" value="Immunoglobulins"/>
    <property type="match status" value="1"/>
</dbReference>
<dbReference type="InterPro" id="IPR013783">
    <property type="entry name" value="Ig-like_fold"/>
</dbReference>
<name>A0AA39KUQ9_MICHY</name>
<dbReference type="AlphaFoldDB" id="A0AA39KUQ9"/>
<comment type="caution">
    <text evidence="2">The sequence shown here is derived from an EMBL/GenBank/DDBJ whole genome shotgun (WGS) entry which is preliminary data.</text>
</comment>
<protein>
    <recommendedName>
        <fullName evidence="1">Ig-like domain-containing protein</fullName>
    </recommendedName>
</protein>
<evidence type="ECO:0000313" key="2">
    <source>
        <dbReference type="EMBL" id="KAK0174489.1"/>
    </source>
</evidence>
<evidence type="ECO:0000259" key="1">
    <source>
        <dbReference type="PROSITE" id="PS50835"/>
    </source>
</evidence>
<proteinExistence type="predicted"/>
<dbReference type="InterPro" id="IPR007110">
    <property type="entry name" value="Ig-like_dom"/>
</dbReference>
<accession>A0AA39KUQ9</accession>
<dbReference type="Proteomes" id="UP001168972">
    <property type="component" value="Unassembled WGS sequence"/>
</dbReference>
<evidence type="ECO:0000313" key="3">
    <source>
        <dbReference type="Proteomes" id="UP001168972"/>
    </source>
</evidence>
<organism evidence="2 3">
    <name type="scientific">Microctonus hyperodae</name>
    <name type="common">Parasitoid wasp</name>
    <dbReference type="NCBI Taxonomy" id="165561"/>
    <lineage>
        <taxon>Eukaryota</taxon>
        <taxon>Metazoa</taxon>
        <taxon>Ecdysozoa</taxon>
        <taxon>Arthropoda</taxon>
        <taxon>Hexapoda</taxon>
        <taxon>Insecta</taxon>
        <taxon>Pterygota</taxon>
        <taxon>Neoptera</taxon>
        <taxon>Endopterygota</taxon>
        <taxon>Hymenoptera</taxon>
        <taxon>Apocrita</taxon>
        <taxon>Ichneumonoidea</taxon>
        <taxon>Braconidae</taxon>
        <taxon>Euphorinae</taxon>
        <taxon>Microctonus</taxon>
    </lineage>
</organism>
<feature type="domain" description="Ig-like" evidence="1">
    <location>
        <begin position="5"/>
        <end position="136"/>
    </location>
</feature>
<dbReference type="EMBL" id="JAQQBR010000006">
    <property type="protein sequence ID" value="KAK0174489.1"/>
    <property type="molecule type" value="Genomic_DNA"/>
</dbReference>
<dbReference type="PROSITE" id="PS50835">
    <property type="entry name" value="IG_LIKE"/>
    <property type="match status" value="1"/>
</dbReference>
<reference evidence="2" key="2">
    <citation type="submission" date="2023-03" db="EMBL/GenBank/DDBJ databases">
        <authorList>
            <person name="Inwood S.N."/>
            <person name="Skelly J.G."/>
            <person name="Guhlin J."/>
            <person name="Harrop T.W.R."/>
            <person name="Goldson S.G."/>
            <person name="Dearden P.K."/>
        </authorList>
    </citation>
    <scope>NUCLEOTIDE SEQUENCE</scope>
    <source>
        <strain evidence="2">Lincoln</strain>
        <tissue evidence="2">Whole body</tissue>
    </source>
</reference>
<sequence>MKHNPLSTLIIRTILIINILSEYEGVKIKKLELPMAVHNGTGPVELICIYQIDKNEHGLVIKWYHNMEQIYQWIPPISPQDSGIISSFTEYPERNINRPFSHSIIRLRQVNFSMSGDYTCSVSTFLEHSLETKKMTIYIPNHQLKIFANTYNDTHINLTCIAKGARPRPSLSIIINDKRLEDRNIRVENYQKFPWIRQETIVTDFIKPVIVQCEINIPGTGYRKRDKLLYYQNHMHN</sequence>
<dbReference type="PANTHER" id="PTHR21261">
    <property type="entry name" value="BEAT PROTEIN"/>
    <property type="match status" value="1"/>
</dbReference>